<feature type="coiled-coil region" evidence="7">
    <location>
        <begin position="1369"/>
        <end position="1442"/>
    </location>
</feature>
<feature type="compositionally biased region" description="Low complexity" evidence="8">
    <location>
        <begin position="419"/>
        <end position="428"/>
    </location>
</feature>
<evidence type="ECO:0000256" key="3">
    <source>
        <dbReference type="ARBA" id="ARBA00022490"/>
    </source>
</evidence>
<feature type="compositionally biased region" description="Basic and acidic residues" evidence="8">
    <location>
        <begin position="555"/>
        <end position="580"/>
    </location>
</feature>
<dbReference type="Pfam" id="PF05010">
    <property type="entry name" value="TACC_C"/>
    <property type="match status" value="1"/>
</dbReference>
<feature type="compositionally biased region" description="Polar residues" evidence="8">
    <location>
        <begin position="286"/>
        <end position="304"/>
    </location>
</feature>
<organism evidence="10 11">
    <name type="scientific">Mya arenaria</name>
    <name type="common">Soft-shell clam</name>
    <dbReference type="NCBI Taxonomy" id="6604"/>
    <lineage>
        <taxon>Eukaryota</taxon>
        <taxon>Metazoa</taxon>
        <taxon>Spiralia</taxon>
        <taxon>Lophotrochozoa</taxon>
        <taxon>Mollusca</taxon>
        <taxon>Bivalvia</taxon>
        <taxon>Autobranchia</taxon>
        <taxon>Heteroconchia</taxon>
        <taxon>Euheterodonta</taxon>
        <taxon>Imparidentia</taxon>
        <taxon>Neoheterodontei</taxon>
        <taxon>Myida</taxon>
        <taxon>Myoidea</taxon>
        <taxon>Myidae</taxon>
        <taxon>Mya</taxon>
    </lineage>
</organism>
<feature type="compositionally biased region" description="Basic and acidic residues" evidence="8">
    <location>
        <begin position="1046"/>
        <end position="1062"/>
    </location>
</feature>
<evidence type="ECO:0000313" key="11">
    <source>
        <dbReference type="Proteomes" id="UP001164746"/>
    </source>
</evidence>
<feature type="compositionally biased region" description="Polar residues" evidence="8">
    <location>
        <begin position="843"/>
        <end position="853"/>
    </location>
</feature>
<feature type="region of interest" description="Disordered" evidence="8">
    <location>
        <begin position="505"/>
        <end position="615"/>
    </location>
</feature>
<feature type="region of interest" description="Disordered" evidence="8">
    <location>
        <begin position="1166"/>
        <end position="1207"/>
    </location>
</feature>
<feature type="compositionally biased region" description="Polar residues" evidence="8">
    <location>
        <begin position="381"/>
        <end position="402"/>
    </location>
</feature>
<reference evidence="10" key="1">
    <citation type="submission" date="2022-11" db="EMBL/GenBank/DDBJ databases">
        <title>Centuries of genome instability and evolution in soft-shell clam transmissible cancer (bioRxiv).</title>
        <authorList>
            <person name="Hart S.F.M."/>
            <person name="Yonemitsu M.A."/>
            <person name="Giersch R.M."/>
            <person name="Beal B.F."/>
            <person name="Arriagada G."/>
            <person name="Davis B.W."/>
            <person name="Ostrander E.A."/>
            <person name="Goff S.P."/>
            <person name="Metzger M.J."/>
        </authorList>
    </citation>
    <scope>NUCLEOTIDE SEQUENCE</scope>
    <source>
        <strain evidence="10">MELC-2E11</strain>
        <tissue evidence="10">Siphon/mantle</tissue>
    </source>
</reference>
<feature type="compositionally biased region" description="Polar residues" evidence="8">
    <location>
        <begin position="545"/>
        <end position="554"/>
    </location>
</feature>
<feature type="compositionally biased region" description="Polar residues" evidence="8">
    <location>
        <begin position="975"/>
        <end position="991"/>
    </location>
</feature>
<feature type="compositionally biased region" description="Basic and acidic residues" evidence="8">
    <location>
        <begin position="309"/>
        <end position="329"/>
    </location>
</feature>
<feature type="region of interest" description="Disordered" evidence="8">
    <location>
        <begin position="182"/>
        <end position="256"/>
    </location>
</feature>
<feature type="compositionally biased region" description="Polar residues" evidence="8">
    <location>
        <begin position="1186"/>
        <end position="1195"/>
    </location>
</feature>
<feature type="compositionally biased region" description="Basic and acidic residues" evidence="8">
    <location>
        <begin position="351"/>
        <end position="380"/>
    </location>
</feature>
<comment type="subcellular location">
    <subcellularLocation>
        <location evidence="1">Cytoplasm</location>
        <location evidence="1">Cytoskeleton</location>
    </subcellularLocation>
</comment>
<accession>A0ABY7FHR0</accession>
<feature type="compositionally biased region" description="Polar residues" evidence="8">
    <location>
        <begin position="1098"/>
        <end position="1108"/>
    </location>
</feature>
<feature type="region of interest" description="Disordered" evidence="8">
    <location>
        <begin position="43"/>
        <end position="65"/>
    </location>
</feature>
<feature type="region of interest" description="Disordered" evidence="8">
    <location>
        <begin position="1034"/>
        <end position="1136"/>
    </location>
</feature>
<feature type="non-terminal residue" evidence="10">
    <location>
        <position position="1"/>
    </location>
</feature>
<feature type="compositionally biased region" description="Polar residues" evidence="8">
    <location>
        <begin position="1065"/>
        <end position="1085"/>
    </location>
</feature>
<evidence type="ECO:0000256" key="2">
    <source>
        <dbReference type="ARBA" id="ARBA00009423"/>
    </source>
</evidence>
<feature type="region of interest" description="Disordered" evidence="8">
    <location>
        <begin position="281"/>
        <end position="452"/>
    </location>
</feature>
<feature type="compositionally biased region" description="Acidic residues" evidence="8">
    <location>
        <begin position="49"/>
        <end position="58"/>
    </location>
</feature>
<evidence type="ECO:0000256" key="5">
    <source>
        <dbReference type="ARBA" id="ARBA00023054"/>
    </source>
</evidence>
<feature type="compositionally biased region" description="Polar residues" evidence="8">
    <location>
        <begin position="700"/>
        <end position="710"/>
    </location>
</feature>
<evidence type="ECO:0000256" key="1">
    <source>
        <dbReference type="ARBA" id="ARBA00004245"/>
    </source>
</evidence>
<feature type="region of interest" description="Disordered" evidence="8">
    <location>
        <begin position="778"/>
        <end position="809"/>
    </location>
</feature>
<feature type="region of interest" description="Disordered" evidence="8">
    <location>
        <begin position="821"/>
        <end position="998"/>
    </location>
</feature>
<keyword evidence="11" id="KW-1185">Reference proteome</keyword>
<keyword evidence="3" id="KW-0963">Cytoplasm</keyword>
<keyword evidence="6" id="KW-0206">Cytoskeleton</keyword>
<gene>
    <name evidence="10" type="ORF">MAR_014868</name>
</gene>
<evidence type="ECO:0000313" key="10">
    <source>
        <dbReference type="EMBL" id="WAR20894.1"/>
    </source>
</evidence>
<evidence type="ECO:0000256" key="8">
    <source>
        <dbReference type="SAM" id="MobiDB-lite"/>
    </source>
</evidence>
<protein>
    <submittedName>
        <fullName evidence="10">TACC2-like protein</fullName>
    </submittedName>
</protein>
<keyword evidence="5 7" id="KW-0175">Coiled coil</keyword>
<dbReference type="InterPro" id="IPR007707">
    <property type="entry name" value="TACC_C"/>
</dbReference>
<feature type="compositionally biased region" description="Polar residues" evidence="8">
    <location>
        <begin position="671"/>
        <end position="683"/>
    </location>
</feature>
<feature type="compositionally biased region" description="Polar residues" evidence="8">
    <location>
        <begin position="921"/>
        <end position="933"/>
    </location>
</feature>
<feature type="compositionally biased region" description="Polar residues" evidence="8">
    <location>
        <begin position="206"/>
        <end position="226"/>
    </location>
</feature>
<feature type="compositionally biased region" description="Acidic residues" evidence="8">
    <location>
        <begin position="403"/>
        <end position="416"/>
    </location>
</feature>
<dbReference type="Gene3D" id="1.20.5.1700">
    <property type="match status" value="1"/>
</dbReference>
<feature type="compositionally biased region" description="Basic and acidic residues" evidence="8">
    <location>
        <begin position="232"/>
        <end position="241"/>
    </location>
</feature>
<evidence type="ECO:0000256" key="7">
    <source>
        <dbReference type="SAM" id="Coils"/>
    </source>
</evidence>
<feature type="compositionally biased region" description="Basic and acidic residues" evidence="8">
    <location>
        <begin position="435"/>
        <end position="445"/>
    </location>
</feature>
<feature type="coiled-coil region" evidence="7">
    <location>
        <begin position="1305"/>
        <end position="1343"/>
    </location>
</feature>
<feature type="region of interest" description="Disordered" evidence="8">
    <location>
        <begin position="99"/>
        <end position="137"/>
    </location>
</feature>
<evidence type="ECO:0000256" key="6">
    <source>
        <dbReference type="ARBA" id="ARBA00023212"/>
    </source>
</evidence>
<feature type="region of interest" description="Disordered" evidence="8">
    <location>
        <begin position="469"/>
        <end position="491"/>
    </location>
</feature>
<name>A0ABY7FHR0_MYAAR</name>
<dbReference type="PANTHER" id="PTHR13924:SF10">
    <property type="entry name" value="TRANSFORMING ACIDIC COILED-COIL PROTEIN, ISOFORM K"/>
    <property type="match status" value="1"/>
</dbReference>
<dbReference type="PANTHER" id="PTHR13924">
    <property type="entry name" value="TRANSFORMING ACIDIC COILED-COIL CONTAINING PROTEIN 1/2"/>
    <property type="match status" value="1"/>
</dbReference>
<dbReference type="InterPro" id="IPR039915">
    <property type="entry name" value="TACC"/>
</dbReference>
<sequence>ATFKCKFCYDTFIFLIQHRYTYKMAEINEDLMNFECEEKRAADRSNLDKEDEYDDENTENQALTIPPSLVQSPVIVNSILKQSNKDNLIQLYTPIQKAEKGKLKTPSSPVKTEPNPPQTSSCEQSHSQAPAPVPEIADSTDNCEEVAMETSYCEVAVKADDTERNIHDVLSMAGDLLNMLRSESTSSEPSTADESSLAETRRAANDTRQQTTAEITQASVEKNLTDNVVHLSGKEPEHPETVLESGGSELTTGNNKNVQILEEEPMDFEEAMDVDDEITFNIRTPVRQNSKQTPVKQPSEQTTPLKAPEAADKDAESITVKTEENEPVQKDTGNIDGNKADVVVKQEPAVEDNKSLENIEQDEGKVTKGKGVENKEESPDKNQSPPTTDQAKPAVSTKSGEASSDEEFMSADENMEVDASPAKVTPAKPAVPPELKQELSPERTPPKVGYNLNFDDLDVESMNPFATKKSLVNSPDVGKPAGVKEVKQESVVTAKVAGKTETKITTEENKTTDDVEIEEKTEKGKPDVQKETAQIEGNTEKTESTKTVTDTVNSEVHEKQKDEDKVQESKDIKDEEKTDLKGTGSEILKADETVGDDQAPVQENTPAISDSPAIPMKSGAYNLDFLDDIDQPFGIDPFKPAAQIVNSPDVGKTTTQVPPMESNPFKCKAQLMNSPVSSKQPVTPETKKRDMGKSDKNDNISDNTNANVNDKNTEVDVKAVANEKEVDTKATTQKEKNVVDPLDVKVADVNDTGSATAPCDSAVDMDPSKPVAQKVNSTDVEKITHQVPPCESDSTQSEQIPEAPSSPVIQPASYAQIDFDNLDDVDPFKPKKQMMNSPIGKTVSASTEIQSQEIVDPFKPTKQMQNSPIAKPTLEVVEKTKESENAEVNNDQDEHPKVKSQENTVDIETVEDIDPFKPTIQMPNSPAVKQTQEALPFDFDNLDEIDPFKPKTQMLNSPLPQTRAIPSTAKKDNPDSNSSISNGSKQEQLEQISDPFADLNPFEVKSKIANSPEKCVTNIEETVDPFKTSNKIVASPDKTLTEENPFETKSKVACTPEKKNAEENPFQTKTKVATTPPSNAFSPARSQIHDDDPFKTPSKPTNSNQNAVSLLETETDFEVQGVTRRGQTSAEGMYPDIDESQFVSASEIFNDPAAWEMLEKFGSAASKDRRQSMAASGPRIPPGVNKPSSSGTPIQAQGPVKKLETVTTEPNSVDLIMQYSPAKRKEGGEMAPSTIKVGSLFDEEPEEEENLFQEMRLALQGELMAKDREWCTRQEDWNREKENILTRWKEDKAEFKNLEQIFCMLEKTAYEISAAKKKAEDKNKELQVEKEQAVEDLAAIERSFSDLHRRYEKTKDMFMNLRKNEETLKKYAADLIEKASDEIERLKQAAKMSNEKLKTEKKIEEMKVSNLEMKIKTLETALEKKTEDIKQLTEICDGLLAQVGK</sequence>
<dbReference type="EMBL" id="CP111023">
    <property type="protein sequence ID" value="WAR20894.1"/>
    <property type="molecule type" value="Genomic_DNA"/>
</dbReference>
<proteinExistence type="inferred from homology"/>
<feature type="compositionally biased region" description="Polar residues" evidence="8">
    <location>
        <begin position="182"/>
        <end position="198"/>
    </location>
</feature>
<feature type="region of interest" description="Disordered" evidence="8">
    <location>
        <begin position="640"/>
        <end position="715"/>
    </location>
</feature>
<feature type="compositionally biased region" description="Basic and acidic residues" evidence="8">
    <location>
        <begin position="685"/>
        <end position="699"/>
    </location>
</feature>
<keyword evidence="4" id="KW-0597">Phosphoprotein</keyword>
<evidence type="ECO:0000259" key="9">
    <source>
        <dbReference type="Pfam" id="PF05010"/>
    </source>
</evidence>
<comment type="similarity">
    <text evidence="2">Belongs to the TACC family.</text>
</comment>
<evidence type="ECO:0000256" key="4">
    <source>
        <dbReference type="ARBA" id="ARBA00022553"/>
    </source>
</evidence>
<feature type="compositionally biased region" description="Basic and acidic residues" evidence="8">
    <location>
        <begin position="505"/>
        <end position="530"/>
    </location>
</feature>
<dbReference type="Proteomes" id="UP001164746">
    <property type="component" value="Chromosome 12"/>
</dbReference>
<feature type="domain" description="Transforming acidic coiled-coil-containing protein C-terminal" evidence="9">
    <location>
        <begin position="1279"/>
        <end position="1439"/>
    </location>
</feature>
<feature type="compositionally biased region" description="Polar residues" evidence="8">
    <location>
        <begin position="118"/>
        <end position="128"/>
    </location>
</feature>